<evidence type="ECO:0000259" key="3">
    <source>
        <dbReference type="PROSITE" id="PS50018"/>
    </source>
</evidence>
<dbReference type="GO" id="GO:0001891">
    <property type="term" value="C:phagocytic cup"/>
    <property type="evidence" value="ECO:0000314"/>
    <property type="project" value="dictyBase"/>
</dbReference>
<dbReference type="CDD" id="cd04519">
    <property type="entry name" value="RasGAP"/>
    <property type="match status" value="1"/>
</dbReference>
<dbReference type="HOGENOM" id="CLU_589782_0_0_1"/>
<dbReference type="AlphaFoldDB" id="Q54T13"/>
<sequence length="464" mass="53056">MTIPFGKVVIKILGARDTLICDITTSDPYCLISTKDSKTFKTEVIYKTLNPVWKDEEFVFDVIENSQIISILMYDEDKFSKDDFMGLVRINIDEYKTKGQRDIWIPLEGKNPNKKAKKRGDIHIQLCYYSFTSLTNYLIKNNHSLIIKLSKQLISDDFGKAIMYYFSNCSESGKELIDIVRDLASIEIEQTNDAKVLFRTDSLSTKVIVSIFKTIGFGYLKEALCPLIMSMIKNDINLEVDPSKGGITEAEVEQNAIQLSFFCSSFITAIKASLADQLPIEIRQICQIINQLVEKKYPNDNIKSVGGFFFLRFVNPAIFSPEALGLISVAPNSNVRRTLTLVSKILQNISNQVTFSSGKEEYLSSFNNFISSRFDDFKIILQEVSSFNDNNNNNNELQLFKNLKIDSNLLMKYTDTIITLISEKKQNLIDNDDNQFNDEILSRYQLILSQQKQEPKILIEKSKK</sequence>
<keyword evidence="1" id="KW-0343">GTPase activation</keyword>
<dbReference type="InParanoid" id="Q54T13"/>
<dbReference type="SUPFAM" id="SSF49562">
    <property type="entry name" value="C2 domain (Calcium/lipid-binding domain, CaLB)"/>
    <property type="match status" value="1"/>
</dbReference>
<protein>
    <submittedName>
        <fullName evidence="4">C2 domain-containing protein</fullName>
    </submittedName>
</protein>
<dbReference type="VEuPathDB" id="AmoebaDB:DDB_G0282055"/>
<dbReference type="GO" id="GO:0031256">
    <property type="term" value="C:leading edge membrane"/>
    <property type="evidence" value="ECO:0000314"/>
    <property type="project" value="dictyBase"/>
</dbReference>
<evidence type="ECO:0000256" key="1">
    <source>
        <dbReference type="ARBA" id="ARBA00022468"/>
    </source>
</evidence>
<dbReference type="GO" id="GO:0031254">
    <property type="term" value="C:cell trailing edge"/>
    <property type="evidence" value="ECO:0000314"/>
    <property type="project" value="dictyBase"/>
</dbReference>
<dbReference type="GO" id="GO:1905301">
    <property type="term" value="P:regulation of macropinocytosis"/>
    <property type="evidence" value="ECO:0000315"/>
    <property type="project" value="dictyBase"/>
</dbReference>
<dbReference type="OMA" id="ISSELMY"/>
<dbReference type="Pfam" id="PF00616">
    <property type="entry name" value="RasGAP"/>
    <property type="match status" value="2"/>
</dbReference>
<dbReference type="InterPro" id="IPR035892">
    <property type="entry name" value="C2_domain_sf"/>
</dbReference>
<dbReference type="GO" id="GO:1902531">
    <property type="term" value="P:regulation of intracellular signal transduction"/>
    <property type="evidence" value="ECO:0000318"/>
    <property type="project" value="GO_Central"/>
</dbReference>
<dbReference type="InterPro" id="IPR000008">
    <property type="entry name" value="C2_dom"/>
</dbReference>
<dbReference type="Gene3D" id="1.10.506.10">
    <property type="entry name" value="GTPase Activation - p120gap, domain 1"/>
    <property type="match status" value="1"/>
</dbReference>
<dbReference type="PhylomeDB" id="Q54T13"/>
<reference evidence="4 5" key="1">
    <citation type="journal article" date="2005" name="Nature">
        <title>The genome of the social amoeba Dictyostelium discoideum.</title>
        <authorList>
            <consortium name="The Dictyostelium discoideum Sequencing Consortium"/>
            <person name="Eichinger L."/>
            <person name="Pachebat J.A."/>
            <person name="Glockner G."/>
            <person name="Rajandream M.A."/>
            <person name="Sucgang R."/>
            <person name="Berriman M."/>
            <person name="Song J."/>
            <person name="Olsen R."/>
            <person name="Szafranski K."/>
            <person name="Xu Q."/>
            <person name="Tunggal B."/>
            <person name="Kummerfeld S."/>
            <person name="Madera M."/>
            <person name="Konfortov B.A."/>
            <person name="Rivero F."/>
            <person name="Bankier A.T."/>
            <person name="Lehmann R."/>
            <person name="Hamlin N."/>
            <person name="Davies R."/>
            <person name="Gaudet P."/>
            <person name="Fey P."/>
            <person name="Pilcher K."/>
            <person name="Chen G."/>
            <person name="Saunders D."/>
            <person name="Sodergren E."/>
            <person name="Davis P."/>
            <person name="Kerhornou A."/>
            <person name="Nie X."/>
            <person name="Hall N."/>
            <person name="Anjard C."/>
            <person name="Hemphill L."/>
            <person name="Bason N."/>
            <person name="Farbrother P."/>
            <person name="Desany B."/>
            <person name="Just E."/>
            <person name="Morio T."/>
            <person name="Rost R."/>
            <person name="Churcher C."/>
            <person name="Cooper J."/>
            <person name="Haydock S."/>
            <person name="van Driessche N."/>
            <person name="Cronin A."/>
            <person name="Goodhead I."/>
            <person name="Muzny D."/>
            <person name="Mourier T."/>
            <person name="Pain A."/>
            <person name="Lu M."/>
            <person name="Harper D."/>
            <person name="Lindsay R."/>
            <person name="Hauser H."/>
            <person name="James K."/>
            <person name="Quiles M."/>
            <person name="Madan Babu M."/>
            <person name="Saito T."/>
            <person name="Buchrieser C."/>
            <person name="Wardroper A."/>
            <person name="Felder M."/>
            <person name="Thangavelu M."/>
            <person name="Johnson D."/>
            <person name="Knights A."/>
            <person name="Loulseged H."/>
            <person name="Mungall K."/>
            <person name="Oliver K."/>
            <person name="Price C."/>
            <person name="Quail M.A."/>
            <person name="Urushihara H."/>
            <person name="Hernandez J."/>
            <person name="Rabbinowitsch E."/>
            <person name="Steffen D."/>
            <person name="Sanders M."/>
            <person name="Ma J."/>
            <person name="Kohara Y."/>
            <person name="Sharp S."/>
            <person name="Simmonds M."/>
            <person name="Spiegler S."/>
            <person name="Tivey A."/>
            <person name="Sugano S."/>
            <person name="White B."/>
            <person name="Walker D."/>
            <person name="Woodward J."/>
            <person name="Winckler T."/>
            <person name="Tanaka Y."/>
            <person name="Shaulsky G."/>
            <person name="Schleicher M."/>
            <person name="Weinstock G."/>
            <person name="Rosenthal A."/>
            <person name="Cox E.C."/>
            <person name="Chisholm R.L."/>
            <person name="Gibbs R."/>
            <person name="Loomis W.F."/>
            <person name="Platzer M."/>
            <person name="Kay R.R."/>
            <person name="Williams J."/>
            <person name="Dear P.H."/>
            <person name="Noegel A.A."/>
            <person name="Barrell B."/>
            <person name="Kuspa A."/>
        </authorList>
    </citation>
    <scope>NUCLEOTIDE SEQUENCE [LARGE SCALE GENOMIC DNA]</scope>
    <source>
        <strain evidence="4 5">AX4</strain>
    </source>
</reference>
<name>Q54T13_DICDI</name>
<accession>Q54T13</accession>
<dbReference type="KEGG" id="ddi:DDB_G0282055"/>
<dbReference type="GO" id="GO:0005509">
    <property type="term" value="F:calcium ion binding"/>
    <property type="evidence" value="ECO:0000304"/>
    <property type="project" value="dictyBase"/>
</dbReference>
<dbReference type="EMBL" id="AAFI02000044">
    <property type="protein sequence ID" value="EAL66449.1"/>
    <property type="molecule type" value="Genomic_DNA"/>
</dbReference>
<dbReference type="GO" id="GO:0009898">
    <property type="term" value="C:cytoplasmic side of plasma membrane"/>
    <property type="evidence" value="ECO:0000314"/>
    <property type="project" value="dictyBase"/>
</dbReference>
<dbReference type="SMR" id="Q54T13"/>
<dbReference type="GO" id="GO:0045335">
    <property type="term" value="C:phagocytic vesicle"/>
    <property type="evidence" value="ECO:0000314"/>
    <property type="project" value="dictyBase"/>
</dbReference>
<dbReference type="GO" id="GO:0005547">
    <property type="term" value="F:phosphatidylinositol-3,4,5-trisphosphate binding"/>
    <property type="evidence" value="ECO:0000314"/>
    <property type="project" value="dictyBase"/>
</dbReference>
<gene>
    <name evidence="4" type="ORF">DDB_G0282055</name>
</gene>
<dbReference type="eggNOG" id="KOG1826">
    <property type="taxonomic scope" value="Eukaryota"/>
</dbReference>
<dbReference type="Proteomes" id="UP000002195">
    <property type="component" value="Unassembled WGS sequence"/>
</dbReference>
<dbReference type="PROSITE" id="PS50018">
    <property type="entry name" value="RAS_GTPASE_ACTIV_2"/>
    <property type="match status" value="1"/>
</dbReference>
<organism evidence="4 5">
    <name type="scientific">Dictyostelium discoideum</name>
    <name type="common">Social amoeba</name>
    <dbReference type="NCBI Taxonomy" id="44689"/>
    <lineage>
        <taxon>Eukaryota</taxon>
        <taxon>Amoebozoa</taxon>
        <taxon>Evosea</taxon>
        <taxon>Eumycetozoa</taxon>
        <taxon>Dictyostelia</taxon>
        <taxon>Dictyosteliales</taxon>
        <taxon>Dictyosteliaceae</taxon>
        <taxon>Dictyostelium</taxon>
    </lineage>
</organism>
<dbReference type="GO" id="GO:0043326">
    <property type="term" value="P:chemotaxis to folate"/>
    <property type="evidence" value="ECO:0000315"/>
    <property type="project" value="dictyBase"/>
</dbReference>
<dbReference type="InterPro" id="IPR039360">
    <property type="entry name" value="Ras_GTPase"/>
</dbReference>
<dbReference type="RefSeq" id="XP_640438.1">
    <property type="nucleotide sequence ID" value="XM_635346.1"/>
</dbReference>
<dbReference type="GO" id="GO:2000145">
    <property type="term" value="P:regulation of cell motility"/>
    <property type="evidence" value="ECO:0000315"/>
    <property type="project" value="dictyBase"/>
</dbReference>
<dbReference type="SMART" id="SM00323">
    <property type="entry name" value="RasGAP"/>
    <property type="match status" value="1"/>
</dbReference>
<dbReference type="PaxDb" id="44689-DDB0233756"/>
<dbReference type="GO" id="GO:0046488">
    <property type="term" value="P:phosphatidylinositol metabolic process"/>
    <property type="evidence" value="ECO:0000315"/>
    <property type="project" value="dictyBase"/>
</dbReference>
<feature type="domain" description="C2" evidence="2">
    <location>
        <begin position="1"/>
        <end position="105"/>
    </location>
</feature>
<dbReference type="Pfam" id="PF00168">
    <property type="entry name" value="C2"/>
    <property type="match status" value="1"/>
</dbReference>
<dbReference type="GO" id="GO:0044354">
    <property type="term" value="C:macropinosome"/>
    <property type="evidence" value="ECO:0000314"/>
    <property type="project" value="dictyBase"/>
</dbReference>
<dbReference type="GeneID" id="8623396"/>
<dbReference type="GO" id="GO:0043325">
    <property type="term" value="F:phosphatidylinositol-3,4-bisphosphate binding"/>
    <property type="evidence" value="ECO:0000314"/>
    <property type="project" value="dictyBase"/>
</dbReference>
<dbReference type="PANTHER" id="PTHR10194:SF149">
    <property type="entry name" value="C2 DOMAIN-CONTAINING PROTEIN"/>
    <property type="match status" value="1"/>
</dbReference>
<dbReference type="GO" id="GO:0070685">
    <property type="term" value="C:macropinocytic cup"/>
    <property type="evidence" value="ECO:0000314"/>
    <property type="project" value="dictyBase"/>
</dbReference>
<dbReference type="InterPro" id="IPR001936">
    <property type="entry name" value="RasGAP_dom"/>
</dbReference>
<evidence type="ECO:0000313" key="5">
    <source>
        <dbReference type="Proteomes" id="UP000002195"/>
    </source>
</evidence>
<feature type="domain" description="Ras-GAP" evidence="3">
    <location>
        <begin position="176"/>
        <end position="351"/>
    </location>
</feature>
<dbReference type="GO" id="GO:0050764">
    <property type="term" value="P:regulation of phagocytosis"/>
    <property type="evidence" value="ECO:0000315"/>
    <property type="project" value="dictyBase"/>
</dbReference>
<comment type="caution">
    <text evidence="4">The sequence shown here is derived from an EMBL/GenBank/DDBJ whole genome shotgun (WGS) entry which is preliminary data.</text>
</comment>
<dbReference type="GO" id="GO:0005096">
    <property type="term" value="F:GTPase activator activity"/>
    <property type="evidence" value="ECO:0000314"/>
    <property type="project" value="dictyBase"/>
</dbReference>
<dbReference type="CDD" id="cd00030">
    <property type="entry name" value="C2"/>
    <property type="match status" value="1"/>
</dbReference>
<dbReference type="PANTHER" id="PTHR10194">
    <property type="entry name" value="RAS GTPASE-ACTIVATING PROTEINS"/>
    <property type="match status" value="1"/>
</dbReference>
<dbReference type="Gene3D" id="2.60.40.150">
    <property type="entry name" value="C2 domain"/>
    <property type="match status" value="1"/>
</dbReference>
<dbReference type="PROSITE" id="PS50004">
    <property type="entry name" value="C2"/>
    <property type="match status" value="1"/>
</dbReference>
<dbReference type="GO" id="GO:0046580">
    <property type="term" value="P:negative regulation of Ras protein signal transduction"/>
    <property type="evidence" value="ECO:0000315"/>
    <property type="project" value="dictyBase"/>
</dbReference>
<dbReference type="SUPFAM" id="SSF48350">
    <property type="entry name" value="GTPase activation domain, GAP"/>
    <property type="match status" value="1"/>
</dbReference>
<dbReference type="dictyBase" id="DDB_G0282055">
    <property type="gene designation" value="c2gapB"/>
</dbReference>
<evidence type="ECO:0000313" key="4">
    <source>
        <dbReference type="EMBL" id="EAL66449.1"/>
    </source>
</evidence>
<evidence type="ECO:0000259" key="2">
    <source>
        <dbReference type="PROSITE" id="PS50004"/>
    </source>
</evidence>
<dbReference type="SMART" id="SM00239">
    <property type="entry name" value="C2"/>
    <property type="match status" value="1"/>
</dbReference>
<keyword evidence="5" id="KW-1185">Reference proteome</keyword>
<dbReference type="eggNOG" id="KOG1032">
    <property type="taxonomic scope" value="Eukaryota"/>
</dbReference>
<dbReference type="InterPro" id="IPR008936">
    <property type="entry name" value="Rho_GTPase_activation_prot"/>
</dbReference>
<proteinExistence type="predicted"/>